<dbReference type="PROSITE" id="PS00211">
    <property type="entry name" value="ABC_TRANSPORTER_1"/>
    <property type="match status" value="2"/>
</dbReference>
<dbReference type="InterPro" id="IPR003593">
    <property type="entry name" value="AAA+_ATPase"/>
</dbReference>
<dbReference type="InterPro" id="IPR032781">
    <property type="entry name" value="ABC_tran_Xtn"/>
</dbReference>
<evidence type="ECO:0000259" key="4">
    <source>
        <dbReference type="PROSITE" id="PS50893"/>
    </source>
</evidence>
<dbReference type="InterPro" id="IPR051309">
    <property type="entry name" value="ABCF_ATPase"/>
</dbReference>
<proteinExistence type="predicted"/>
<evidence type="ECO:0000313" key="6">
    <source>
        <dbReference type="Proteomes" id="UP001205603"/>
    </source>
</evidence>
<dbReference type="CDD" id="cd03221">
    <property type="entry name" value="ABCF_EF-3"/>
    <property type="match status" value="2"/>
</dbReference>
<dbReference type="EMBL" id="JANDHW010000007">
    <property type="protein sequence ID" value="MCP9612168.1"/>
    <property type="molecule type" value="Genomic_DNA"/>
</dbReference>
<evidence type="ECO:0000256" key="2">
    <source>
        <dbReference type="ARBA" id="ARBA00022840"/>
    </source>
</evidence>
<keyword evidence="1" id="KW-0547">Nucleotide-binding</keyword>
<dbReference type="SMART" id="SM00382">
    <property type="entry name" value="AAA"/>
    <property type="match status" value="2"/>
</dbReference>
<dbReference type="Pfam" id="PF00005">
    <property type="entry name" value="ABC_tran"/>
    <property type="match status" value="2"/>
</dbReference>
<protein>
    <submittedName>
        <fullName evidence="5">ABC-F family ATP-binding cassette domain-containing protein</fullName>
    </submittedName>
</protein>
<keyword evidence="3" id="KW-0175">Coiled coil</keyword>
<accession>A0ABT1MHQ9</accession>
<dbReference type="RefSeq" id="WP_255027430.1">
    <property type="nucleotide sequence ID" value="NZ_JANDHW010000007.1"/>
</dbReference>
<evidence type="ECO:0000313" key="5">
    <source>
        <dbReference type="EMBL" id="MCP9612168.1"/>
    </source>
</evidence>
<keyword evidence="6" id="KW-1185">Reference proteome</keyword>
<dbReference type="InterPro" id="IPR017871">
    <property type="entry name" value="ABC_transporter-like_CS"/>
</dbReference>
<feature type="domain" description="ABC transporter" evidence="4">
    <location>
        <begin position="328"/>
        <end position="541"/>
    </location>
</feature>
<dbReference type="PANTHER" id="PTHR42855">
    <property type="entry name" value="ABC TRANSPORTER ATP-BINDING SUBUNIT"/>
    <property type="match status" value="1"/>
</dbReference>
<organism evidence="5 6">
    <name type="scientific">Coprobacter tertius</name>
    <dbReference type="NCBI Taxonomy" id="2944915"/>
    <lineage>
        <taxon>Bacteria</taxon>
        <taxon>Pseudomonadati</taxon>
        <taxon>Bacteroidota</taxon>
        <taxon>Bacteroidia</taxon>
        <taxon>Bacteroidales</taxon>
        <taxon>Barnesiellaceae</taxon>
        <taxon>Coprobacter</taxon>
    </lineage>
</organism>
<dbReference type="GO" id="GO:0005524">
    <property type="term" value="F:ATP binding"/>
    <property type="evidence" value="ECO:0007669"/>
    <property type="project" value="UniProtKB-KW"/>
</dbReference>
<feature type="domain" description="ABC transporter" evidence="4">
    <location>
        <begin position="2"/>
        <end position="260"/>
    </location>
</feature>
<dbReference type="InterPro" id="IPR027417">
    <property type="entry name" value="P-loop_NTPase"/>
</dbReference>
<keyword evidence="2 5" id="KW-0067">ATP-binding</keyword>
<dbReference type="SUPFAM" id="SSF52540">
    <property type="entry name" value="P-loop containing nucleoside triphosphate hydrolases"/>
    <property type="match status" value="2"/>
</dbReference>
<evidence type="ECO:0000256" key="1">
    <source>
        <dbReference type="ARBA" id="ARBA00022741"/>
    </source>
</evidence>
<feature type="coiled-coil region" evidence="3">
    <location>
        <begin position="249"/>
        <end position="276"/>
    </location>
</feature>
<gene>
    <name evidence="5" type="ORF">NMU02_08700</name>
</gene>
<dbReference type="PANTHER" id="PTHR42855:SF2">
    <property type="entry name" value="DRUG RESISTANCE ABC TRANSPORTER,ATP-BINDING PROTEIN"/>
    <property type="match status" value="1"/>
</dbReference>
<reference evidence="5 6" key="1">
    <citation type="submission" date="2022-07" db="EMBL/GenBank/DDBJ databases">
        <title>Fecal culturing of patients with breast cancer.</title>
        <authorList>
            <person name="Teng N.M.Y."/>
            <person name="Kiu R."/>
            <person name="Evans R."/>
            <person name="Baker D.J."/>
            <person name="Zenner C."/>
            <person name="Robinson S.D."/>
            <person name="Hall L.J."/>
        </authorList>
    </citation>
    <scope>NUCLEOTIDE SEQUENCE [LARGE SCALE GENOMIC DNA]</scope>
    <source>
        <strain evidence="5 6">LH1063</strain>
    </source>
</reference>
<name>A0ABT1MHQ9_9BACT</name>
<dbReference type="Proteomes" id="UP001205603">
    <property type="component" value="Unassembled WGS sequence"/>
</dbReference>
<dbReference type="Gene3D" id="3.40.50.300">
    <property type="entry name" value="P-loop containing nucleotide triphosphate hydrolases"/>
    <property type="match status" value="2"/>
</dbReference>
<dbReference type="PROSITE" id="PS50893">
    <property type="entry name" value="ABC_TRANSPORTER_2"/>
    <property type="match status" value="2"/>
</dbReference>
<dbReference type="InterPro" id="IPR003439">
    <property type="entry name" value="ABC_transporter-like_ATP-bd"/>
</dbReference>
<sequence length="650" mass="74141">MISVEGLTVEFGGNPLFDDITYVVNKKDRIALVGKNGAGKSTMLKIIAGLQQPSSGVVNYPKDLSIGYLPQQMQLADSRTVMHEAEQAFAHIFEMQSRIDSMNAELLVRTDYDSDDYQDLIERLTNATEQLHLMGAGNYQAEIEKTLMGLGFSRNDFDRPTSEFSGGWRMRIELAKLLLQRPDVLLLDEPTNHLDIESIQWLENFLSTRANAVMLVSHDRAFIDAVTTRTIEISLGKIYDYRVNYSRYVQLRAERLEQQQRAYENQQKQIQDTEAFIDRFRYKATKAVQVQSRIKQLDKIERIEVDEMDNSRLNLKFPPAPRSGDYPVITEGLGKSYGDHTVFSGADITIKRGEKVALVGKNGEGKSTFVKCIMGEIDFSGHLKIGHNVKIGYFAQNQAQLLNEDLTVFDTIDRVAVGDIRTKIRDILGAFMFGGEASDKKVKVLSGGEKTRLSMIRLLLEPVNLLILDEPTNHLDMRTKDILKQAIKDFDGTVIVVSHDREFLDGLVTKVYEFGGGVIKEHLGGIYDFLQKKKINNLREIEKNISVAKHKEGESIVGKDNKLTYEERKEQQRQIKRLERSIEENENRIEILENKIKELEEKLSTPEGASDTRLYEEHGMMKKELDEAMNLWTSFTIELEEKRSLNENLN</sequence>
<feature type="coiled-coil region" evidence="3">
    <location>
        <begin position="561"/>
        <end position="609"/>
    </location>
</feature>
<dbReference type="Pfam" id="PF12848">
    <property type="entry name" value="ABC_tran_Xtn"/>
    <property type="match status" value="1"/>
</dbReference>
<evidence type="ECO:0000256" key="3">
    <source>
        <dbReference type="SAM" id="Coils"/>
    </source>
</evidence>
<comment type="caution">
    <text evidence="5">The sequence shown here is derived from an EMBL/GenBank/DDBJ whole genome shotgun (WGS) entry which is preliminary data.</text>
</comment>